<reference evidence="1 2" key="1">
    <citation type="submission" date="2022-03" db="EMBL/GenBank/DDBJ databases">
        <authorList>
            <person name="Macdonald S."/>
            <person name="Ahmed S."/>
            <person name="Newling K."/>
        </authorList>
    </citation>
    <scope>NUCLEOTIDE SEQUENCE [LARGE SCALE GENOMIC DNA]</scope>
</reference>
<keyword evidence="2" id="KW-1185">Reference proteome</keyword>
<proteinExistence type="predicted"/>
<dbReference type="Proteomes" id="UP001642260">
    <property type="component" value="Unassembled WGS sequence"/>
</dbReference>
<organism evidence="1 2">
    <name type="scientific">Eruca vesicaria subsp. sativa</name>
    <name type="common">Garden rocket</name>
    <name type="synonym">Eruca sativa</name>
    <dbReference type="NCBI Taxonomy" id="29727"/>
    <lineage>
        <taxon>Eukaryota</taxon>
        <taxon>Viridiplantae</taxon>
        <taxon>Streptophyta</taxon>
        <taxon>Embryophyta</taxon>
        <taxon>Tracheophyta</taxon>
        <taxon>Spermatophyta</taxon>
        <taxon>Magnoliopsida</taxon>
        <taxon>eudicotyledons</taxon>
        <taxon>Gunneridae</taxon>
        <taxon>Pentapetalae</taxon>
        <taxon>rosids</taxon>
        <taxon>malvids</taxon>
        <taxon>Brassicales</taxon>
        <taxon>Brassicaceae</taxon>
        <taxon>Brassiceae</taxon>
        <taxon>Eruca</taxon>
    </lineage>
</organism>
<name>A0ABC8JKT0_ERUVS</name>
<dbReference type="EMBL" id="CAKOAT010117599">
    <property type="protein sequence ID" value="CAH8331777.1"/>
    <property type="molecule type" value="Genomic_DNA"/>
</dbReference>
<dbReference type="AlphaFoldDB" id="A0ABC8JKT0"/>
<gene>
    <name evidence="1" type="ORF">ERUC_LOCUS12462</name>
</gene>
<accession>A0ABC8JKT0</accession>
<evidence type="ECO:0000313" key="2">
    <source>
        <dbReference type="Proteomes" id="UP001642260"/>
    </source>
</evidence>
<sequence length="94" mass="11348">MADNKDLKMKGYMIEEEGETVKEAYERGRFETMQRYRAMLLMYRDQSKAIEARHQEELNKMMKEFELVLVEAKLQDVQVPTIDWFKLGEPMMYD</sequence>
<evidence type="ECO:0000313" key="1">
    <source>
        <dbReference type="EMBL" id="CAH8331777.1"/>
    </source>
</evidence>
<comment type="caution">
    <text evidence="1">The sequence shown here is derived from an EMBL/GenBank/DDBJ whole genome shotgun (WGS) entry which is preliminary data.</text>
</comment>
<protein>
    <submittedName>
        <fullName evidence="1">Uncharacterized protein</fullName>
    </submittedName>
</protein>